<dbReference type="NCBIfam" id="TIGR01973">
    <property type="entry name" value="NuoG"/>
    <property type="match status" value="1"/>
</dbReference>
<keyword evidence="7 14" id="KW-1278">Translocase</keyword>
<keyword evidence="6 14" id="KW-0479">Metal-binding</keyword>
<evidence type="ECO:0000259" key="17">
    <source>
        <dbReference type="PROSITE" id="PS51839"/>
    </source>
</evidence>
<dbReference type="InterPro" id="IPR054351">
    <property type="entry name" value="NADH_UbQ_OxRdtase_ferredoxin"/>
</dbReference>
<dbReference type="GO" id="GO:0051537">
    <property type="term" value="F:2 iron, 2 sulfur cluster binding"/>
    <property type="evidence" value="ECO:0007669"/>
    <property type="project" value="UniProtKB-UniRule"/>
</dbReference>
<dbReference type="AlphaFoldDB" id="I4CCT5"/>
<dbReference type="PROSITE" id="PS00641">
    <property type="entry name" value="COMPLEX1_75K_1"/>
    <property type="match status" value="1"/>
</dbReference>
<keyword evidence="11" id="KW-0830">Ubiquinone</keyword>
<dbReference type="InterPro" id="IPR009010">
    <property type="entry name" value="Asp_de-COase-like_dom_sf"/>
</dbReference>
<protein>
    <recommendedName>
        <fullName evidence="14">NADH-quinone oxidoreductase</fullName>
        <ecNumber evidence="14">7.1.1.-</ecNumber>
    </recommendedName>
</protein>
<dbReference type="Pfam" id="PF13510">
    <property type="entry name" value="Fer2_4"/>
    <property type="match status" value="1"/>
</dbReference>
<dbReference type="eggNOG" id="COG1034">
    <property type="taxonomic scope" value="Bacteria"/>
</dbReference>
<evidence type="ECO:0000256" key="9">
    <source>
        <dbReference type="ARBA" id="ARBA00023014"/>
    </source>
</evidence>
<keyword evidence="4 14" id="KW-0001">2Fe-2S</keyword>
<dbReference type="Gene3D" id="3.30.200.210">
    <property type="match status" value="1"/>
</dbReference>
<dbReference type="SUPFAM" id="SSF54862">
    <property type="entry name" value="4Fe-4S ferredoxins"/>
    <property type="match status" value="1"/>
</dbReference>
<dbReference type="PANTHER" id="PTHR43105:SF10">
    <property type="entry name" value="NADH-QUINONE OXIDOREDUCTASE SUBUNIT G"/>
    <property type="match status" value="1"/>
</dbReference>
<evidence type="ECO:0000256" key="5">
    <source>
        <dbReference type="ARBA" id="ARBA00022719"/>
    </source>
</evidence>
<dbReference type="GO" id="GO:0003954">
    <property type="term" value="F:NADH dehydrogenase activity"/>
    <property type="evidence" value="ECO:0007669"/>
    <property type="project" value="TreeGrafter"/>
</dbReference>
<dbReference type="Pfam" id="PF22117">
    <property type="entry name" value="Fer4_Nqo3"/>
    <property type="match status" value="1"/>
</dbReference>
<evidence type="ECO:0000256" key="7">
    <source>
        <dbReference type="ARBA" id="ARBA00022967"/>
    </source>
</evidence>
<organism evidence="18 19">
    <name type="scientific">Desulfomonile tiedjei (strain ATCC 49306 / DSM 6799 / DCB-1)</name>
    <dbReference type="NCBI Taxonomy" id="706587"/>
    <lineage>
        <taxon>Bacteria</taxon>
        <taxon>Pseudomonadati</taxon>
        <taxon>Thermodesulfobacteriota</taxon>
        <taxon>Desulfomonilia</taxon>
        <taxon>Desulfomonilales</taxon>
        <taxon>Desulfomonilaceae</taxon>
        <taxon>Desulfomonile</taxon>
    </lineage>
</organism>
<dbReference type="SMART" id="SM00926">
    <property type="entry name" value="Molybdop_Fe4S4"/>
    <property type="match status" value="1"/>
</dbReference>
<dbReference type="GO" id="GO:0016020">
    <property type="term" value="C:membrane"/>
    <property type="evidence" value="ECO:0007669"/>
    <property type="project" value="InterPro"/>
</dbReference>
<evidence type="ECO:0000259" key="15">
    <source>
        <dbReference type="PROSITE" id="PS51085"/>
    </source>
</evidence>
<evidence type="ECO:0000256" key="14">
    <source>
        <dbReference type="RuleBase" id="RU003525"/>
    </source>
</evidence>
<dbReference type="Pfam" id="PF10588">
    <property type="entry name" value="NADH-G_4Fe-4S_3"/>
    <property type="match status" value="1"/>
</dbReference>
<dbReference type="RefSeq" id="WP_014812484.1">
    <property type="nucleotide sequence ID" value="NC_018025.1"/>
</dbReference>
<dbReference type="PATRIC" id="fig|706587.4.peg.5385"/>
<dbReference type="STRING" id="706587.Desti_4757"/>
<dbReference type="InterPro" id="IPR019574">
    <property type="entry name" value="NADH_UbQ_OxRdtase_Gsu_4Fe4S-bd"/>
</dbReference>
<dbReference type="InterPro" id="IPR001041">
    <property type="entry name" value="2Fe-2S_ferredoxin-type"/>
</dbReference>
<comment type="function">
    <text evidence="14">NDH-1 shuttles electrons from NADH, via FMN and iron-sulfur (Fe-S) centers, to quinones in the respiratory chain. Couples the redox reaction to proton translocation (for every two electrons transferred, four hydrogen ions are translocated across the cytoplasmic membrane), and thus conserves the redox energy in a proton gradient.</text>
</comment>
<keyword evidence="10 14" id="KW-0520">NAD</keyword>
<gene>
    <name evidence="18" type="ordered locus">Desti_4757</name>
</gene>
<keyword evidence="9 14" id="KW-0411">Iron-sulfur</keyword>
<dbReference type="Proteomes" id="UP000006055">
    <property type="component" value="Chromosome"/>
</dbReference>
<keyword evidence="18" id="KW-0560">Oxidoreductase</keyword>
<evidence type="ECO:0000256" key="11">
    <source>
        <dbReference type="ARBA" id="ARBA00023075"/>
    </source>
</evidence>
<keyword evidence="8 14" id="KW-0408">Iron</keyword>
<evidence type="ECO:0000256" key="10">
    <source>
        <dbReference type="ARBA" id="ARBA00023027"/>
    </source>
</evidence>
<feature type="domain" description="4Fe-4S Mo/W bis-MGD-type" evidence="16">
    <location>
        <begin position="221"/>
        <end position="277"/>
    </location>
</feature>
<proteinExistence type="inferred from homology"/>
<dbReference type="PROSITE" id="PS00642">
    <property type="entry name" value="COMPLEX1_75K_2"/>
    <property type="match status" value="1"/>
</dbReference>
<dbReference type="GO" id="GO:0046872">
    <property type="term" value="F:metal ion binding"/>
    <property type="evidence" value="ECO:0007669"/>
    <property type="project" value="UniProtKB-UniRule"/>
</dbReference>
<dbReference type="Gene3D" id="3.40.50.740">
    <property type="match status" value="1"/>
</dbReference>
<keyword evidence="19" id="KW-1185">Reference proteome</keyword>
<dbReference type="KEGG" id="dti:Desti_4757"/>
<evidence type="ECO:0000256" key="13">
    <source>
        <dbReference type="ARBA" id="ARBA00047712"/>
    </source>
</evidence>
<name>I4CCT5_DESTA</name>
<evidence type="ECO:0000313" key="18">
    <source>
        <dbReference type="EMBL" id="AFM27376.1"/>
    </source>
</evidence>
<comment type="catalytic activity">
    <reaction evidence="13 14">
        <text>a quinone + NADH + 5 H(+)(in) = a quinol + NAD(+) + 4 H(+)(out)</text>
        <dbReference type="Rhea" id="RHEA:57888"/>
        <dbReference type="ChEBI" id="CHEBI:15378"/>
        <dbReference type="ChEBI" id="CHEBI:24646"/>
        <dbReference type="ChEBI" id="CHEBI:57540"/>
        <dbReference type="ChEBI" id="CHEBI:57945"/>
        <dbReference type="ChEBI" id="CHEBI:132124"/>
    </reaction>
</comment>
<dbReference type="InterPro" id="IPR006963">
    <property type="entry name" value="Mopterin_OxRdtase_4Fe-4S_dom"/>
</dbReference>
<dbReference type="EMBL" id="CP003360">
    <property type="protein sequence ID" value="AFM27376.1"/>
    <property type="molecule type" value="Genomic_DNA"/>
</dbReference>
<evidence type="ECO:0000256" key="2">
    <source>
        <dbReference type="ARBA" id="ARBA00005404"/>
    </source>
</evidence>
<reference evidence="19" key="1">
    <citation type="submission" date="2012-06" db="EMBL/GenBank/DDBJ databases">
        <title>Complete sequence of chromosome of Desulfomonile tiedjei DSM 6799.</title>
        <authorList>
            <person name="Lucas S."/>
            <person name="Copeland A."/>
            <person name="Lapidus A."/>
            <person name="Glavina del Rio T."/>
            <person name="Dalin E."/>
            <person name="Tice H."/>
            <person name="Bruce D."/>
            <person name="Goodwin L."/>
            <person name="Pitluck S."/>
            <person name="Peters L."/>
            <person name="Ovchinnikova G."/>
            <person name="Zeytun A."/>
            <person name="Lu M."/>
            <person name="Kyrpides N."/>
            <person name="Mavromatis K."/>
            <person name="Ivanova N."/>
            <person name="Brettin T."/>
            <person name="Detter J.C."/>
            <person name="Han C."/>
            <person name="Larimer F."/>
            <person name="Land M."/>
            <person name="Hauser L."/>
            <person name="Markowitz V."/>
            <person name="Cheng J.-F."/>
            <person name="Hugenholtz P."/>
            <person name="Woyke T."/>
            <person name="Wu D."/>
            <person name="Spring S."/>
            <person name="Schroeder M."/>
            <person name="Brambilla E."/>
            <person name="Klenk H.-P."/>
            <person name="Eisen J.A."/>
        </authorList>
    </citation>
    <scope>NUCLEOTIDE SEQUENCE [LARGE SCALE GENOMIC DNA]</scope>
    <source>
        <strain evidence="19">ATCC 49306 / DSM 6799 / DCB-1</strain>
    </source>
</reference>
<dbReference type="InterPro" id="IPR000283">
    <property type="entry name" value="NADH_UbQ_OxRdtase_75kDa_su_CS"/>
</dbReference>
<dbReference type="SUPFAM" id="SSF54292">
    <property type="entry name" value="2Fe-2S ferredoxin-like"/>
    <property type="match status" value="1"/>
</dbReference>
<feature type="domain" description="2Fe-2S ferredoxin-type" evidence="15">
    <location>
        <begin position="1"/>
        <end position="83"/>
    </location>
</feature>
<dbReference type="InterPro" id="IPR050123">
    <property type="entry name" value="Prok_molybdopt-oxidoreductase"/>
</dbReference>
<comment type="cofactor">
    <cofactor evidence="14">
        <name>[2Fe-2S] cluster</name>
        <dbReference type="ChEBI" id="CHEBI:190135"/>
    </cofactor>
    <text evidence="14">Binds 1 [2Fe-2S] cluster per subunit.</text>
</comment>
<evidence type="ECO:0000256" key="1">
    <source>
        <dbReference type="ARBA" id="ARBA00001966"/>
    </source>
</evidence>
<dbReference type="InterPro" id="IPR006656">
    <property type="entry name" value="Mopterin_OxRdtase"/>
</dbReference>
<sequence>MAIIYIDNKPYEIEDGQNLLNACLSLGFDIPYFCWHPAMHSVGACRQCAVKLFRDEKDTRGQIIMSCVSDALDGMRISINDPEVKQFRAGIIQWLMTNHPHDCPVCDEGGECHLQDMTVMTGHTRRQFRFKKRTYTSQDLGPFLEHEMNRCIQCYRCVRFYRNYAGGRDLDVFGIHQRIYFGRFKDGPLESEFSGNLVEVCPTGVFTDKTLRKHYTRKWDLQTAPSVCVHCSVGCNTIPGERYKTLRRIRNRYNREVNGYFLCDRGRYGYEFVNSDRRIRKPFVRSNGNGQPQFLTTQEALVRFRQILSESSGVIGIGSPRASLESNFMLRTLVGPERFFSGVSKRQNRLLSAVLSELSNGFARSPSLHDMEQADAVLILGEDLTNSAPMMALAMRQAVKVQPMEMCHRQGIPVWNELAVRQLIQEKLGPLSIASPSPGRLDDIASSVYYAAPQDIARLGFAVANEIDGKAPAVADLPEEVQIRASVIAQFLRKARRPLVISGTGCGSEAVIQAAGNIVRALDSTGRKAELSYVLPEANSLGMAMLSERCLDEAIAQVEMKQADTVVVLENDLFARVSRDEADRLFKAARNVVVLDHITSETTDLAHLVFPAGTFAESDGTFINNEGRAQRFIQVLVPEDEILESWRWIGRVMAVQAGSDATRFSSLDDVLDVLTDSLPALAGVKDTGPPAEYRQHWMKIARQPHRYSGRTAMSADVTMHEPPPPIDPDSPLEFSMEGAQSTPDLPLIPRFWWPGWNSIQSLNKFQSEIAGPLVGGNPGVRLIEPRTEPIRDYFNDVPQSFESRPDAWQFVTLYHIFGSEELSVLSPGIAERSPKPYVGLSPEDAALFGSDEGDLMEVKLDRVYELPLRIIPGLAQGVAGLPVGLPGLKGIDLPAWGEISPICFQS</sequence>
<dbReference type="EC" id="7.1.1.-" evidence="14"/>
<dbReference type="HOGENOM" id="CLU_000422_11_4_7"/>
<evidence type="ECO:0000313" key="19">
    <source>
        <dbReference type="Proteomes" id="UP000006055"/>
    </source>
</evidence>
<evidence type="ECO:0000256" key="4">
    <source>
        <dbReference type="ARBA" id="ARBA00022714"/>
    </source>
</evidence>
<dbReference type="GO" id="GO:0051539">
    <property type="term" value="F:4 iron, 4 sulfur cluster binding"/>
    <property type="evidence" value="ECO:0007669"/>
    <property type="project" value="UniProtKB-KW"/>
</dbReference>
<dbReference type="PROSITE" id="PS51085">
    <property type="entry name" value="2FE2S_FER_2"/>
    <property type="match status" value="1"/>
</dbReference>
<dbReference type="Gene3D" id="3.10.20.740">
    <property type="match status" value="1"/>
</dbReference>
<dbReference type="FunFam" id="3.10.20.740:FF:000002">
    <property type="entry name" value="NADH-quinone oxidoreductase"/>
    <property type="match status" value="1"/>
</dbReference>
<dbReference type="PROSITE" id="PS51669">
    <property type="entry name" value="4FE4S_MOW_BIS_MGD"/>
    <property type="match status" value="1"/>
</dbReference>
<feature type="domain" description="4Fe-4S His(Cys)3-ligated-type" evidence="17">
    <location>
        <begin position="83"/>
        <end position="122"/>
    </location>
</feature>
<dbReference type="InterPro" id="IPR036010">
    <property type="entry name" value="2Fe-2S_ferredoxin-like_sf"/>
</dbReference>
<comment type="similarity">
    <text evidence="2 14">Belongs to the complex I 75 kDa subunit family.</text>
</comment>
<dbReference type="SUPFAM" id="SSF50692">
    <property type="entry name" value="ADC-like"/>
    <property type="match status" value="1"/>
</dbReference>
<evidence type="ECO:0000259" key="16">
    <source>
        <dbReference type="PROSITE" id="PS51669"/>
    </source>
</evidence>
<dbReference type="Pfam" id="PF04879">
    <property type="entry name" value="Molybdop_Fe4S4"/>
    <property type="match status" value="1"/>
</dbReference>
<evidence type="ECO:0000256" key="8">
    <source>
        <dbReference type="ARBA" id="ARBA00023004"/>
    </source>
</evidence>
<accession>I4CCT5</accession>
<dbReference type="SUPFAM" id="SSF53706">
    <property type="entry name" value="Formate dehydrogenase/DMSO reductase, domains 1-3"/>
    <property type="match status" value="1"/>
</dbReference>
<dbReference type="CDD" id="cd02788">
    <property type="entry name" value="MopB_CT_NDH-1_NuoG2-N7"/>
    <property type="match status" value="1"/>
</dbReference>
<dbReference type="PROSITE" id="PS00643">
    <property type="entry name" value="COMPLEX1_75K_3"/>
    <property type="match status" value="1"/>
</dbReference>
<comment type="cofactor">
    <cofactor evidence="1 14">
        <name>[4Fe-4S] cluster</name>
        <dbReference type="ChEBI" id="CHEBI:49883"/>
    </cofactor>
</comment>
<dbReference type="CDD" id="cd00207">
    <property type="entry name" value="fer2"/>
    <property type="match status" value="1"/>
</dbReference>
<dbReference type="CDD" id="cd02771">
    <property type="entry name" value="MopB_NDH-1_NuoG2-N7"/>
    <property type="match status" value="1"/>
</dbReference>
<dbReference type="Pfam" id="PF00384">
    <property type="entry name" value="Molybdopterin"/>
    <property type="match status" value="1"/>
</dbReference>
<dbReference type="InterPro" id="IPR010228">
    <property type="entry name" value="NADH_UbQ_OxRdtase_Gsu"/>
</dbReference>
<dbReference type="GO" id="GO:0008137">
    <property type="term" value="F:NADH dehydrogenase (ubiquinone) activity"/>
    <property type="evidence" value="ECO:0007669"/>
    <property type="project" value="UniProtKB-UniRule"/>
</dbReference>
<dbReference type="PROSITE" id="PS51839">
    <property type="entry name" value="4FE4S_HC3"/>
    <property type="match status" value="1"/>
</dbReference>
<dbReference type="GO" id="GO:0042773">
    <property type="term" value="P:ATP synthesis coupled electron transport"/>
    <property type="evidence" value="ECO:0007669"/>
    <property type="project" value="InterPro"/>
</dbReference>
<dbReference type="SMART" id="SM00929">
    <property type="entry name" value="NADH-G_4Fe-4S_3"/>
    <property type="match status" value="1"/>
</dbReference>
<keyword evidence="5 14" id="KW-0874">Quinone</keyword>
<evidence type="ECO:0000256" key="3">
    <source>
        <dbReference type="ARBA" id="ARBA00022485"/>
    </source>
</evidence>
<dbReference type="PANTHER" id="PTHR43105">
    <property type="entry name" value="RESPIRATORY NITRATE REDUCTASE"/>
    <property type="match status" value="1"/>
</dbReference>
<evidence type="ECO:0000256" key="12">
    <source>
        <dbReference type="ARBA" id="ARBA00026021"/>
    </source>
</evidence>
<evidence type="ECO:0000256" key="6">
    <source>
        <dbReference type="ARBA" id="ARBA00022723"/>
    </source>
</evidence>
<keyword evidence="3 14" id="KW-0004">4Fe-4S</keyword>
<dbReference type="OrthoDB" id="9816402at2"/>
<dbReference type="GO" id="GO:0048038">
    <property type="term" value="F:quinone binding"/>
    <property type="evidence" value="ECO:0007669"/>
    <property type="project" value="UniProtKB-UniRule"/>
</dbReference>
<comment type="subunit">
    <text evidence="12">Composed of 13 different subunits. Subunits NuoCD, E, F, and G constitute the peripheral sector of the complex.</text>
</comment>